<keyword evidence="2" id="KW-1133">Transmembrane helix</keyword>
<accession>A0A9W6KVQ3</accession>
<dbReference type="Proteomes" id="UP001143463">
    <property type="component" value="Unassembled WGS sequence"/>
</dbReference>
<keyword evidence="2" id="KW-0472">Membrane</keyword>
<feature type="transmembrane region" description="Helical" evidence="2">
    <location>
        <begin position="353"/>
        <end position="375"/>
    </location>
</feature>
<feature type="transmembrane region" description="Helical" evidence="2">
    <location>
        <begin position="324"/>
        <end position="341"/>
    </location>
</feature>
<reference evidence="3" key="1">
    <citation type="journal article" date="2014" name="Int. J. Syst. Evol. Microbiol.">
        <title>Complete genome sequence of Corynebacterium casei LMG S-19264T (=DSM 44701T), isolated from a smear-ripened cheese.</title>
        <authorList>
            <consortium name="US DOE Joint Genome Institute (JGI-PGF)"/>
            <person name="Walter F."/>
            <person name="Albersmeier A."/>
            <person name="Kalinowski J."/>
            <person name="Ruckert C."/>
        </authorList>
    </citation>
    <scope>NUCLEOTIDE SEQUENCE</scope>
    <source>
        <strain evidence="3">VKM Ac-1069</strain>
    </source>
</reference>
<dbReference type="AlphaFoldDB" id="A0A9W6KVQ3"/>
<comment type="caution">
    <text evidence="3">The sequence shown here is derived from an EMBL/GenBank/DDBJ whole genome shotgun (WGS) entry which is preliminary data.</text>
</comment>
<name>A0A9W6KVQ3_9PSEU</name>
<feature type="transmembrane region" description="Helical" evidence="2">
    <location>
        <begin position="96"/>
        <end position="114"/>
    </location>
</feature>
<evidence type="ECO:0000313" key="3">
    <source>
        <dbReference type="EMBL" id="GLL08911.1"/>
    </source>
</evidence>
<evidence type="ECO:0000313" key="4">
    <source>
        <dbReference type="Proteomes" id="UP001143463"/>
    </source>
</evidence>
<evidence type="ECO:0000256" key="2">
    <source>
        <dbReference type="SAM" id="Phobius"/>
    </source>
</evidence>
<feature type="transmembrane region" description="Helical" evidence="2">
    <location>
        <begin position="216"/>
        <end position="237"/>
    </location>
</feature>
<feature type="transmembrane region" description="Helical" evidence="2">
    <location>
        <begin position="26"/>
        <end position="45"/>
    </location>
</feature>
<feature type="region of interest" description="Disordered" evidence="1">
    <location>
        <begin position="1"/>
        <end position="22"/>
    </location>
</feature>
<keyword evidence="4" id="KW-1185">Reference proteome</keyword>
<feature type="transmembrane region" description="Helical" evidence="2">
    <location>
        <begin position="395"/>
        <end position="413"/>
    </location>
</feature>
<feature type="transmembrane region" description="Helical" evidence="2">
    <location>
        <begin position="425"/>
        <end position="442"/>
    </location>
</feature>
<gene>
    <name evidence="3" type="ORF">GCM10017577_00510</name>
</gene>
<proteinExistence type="predicted"/>
<evidence type="ECO:0008006" key="5">
    <source>
        <dbReference type="Google" id="ProtNLM"/>
    </source>
</evidence>
<feature type="transmembrane region" description="Helical" evidence="2">
    <location>
        <begin position="65"/>
        <end position="84"/>
    </location>
</feature>
<dbReference type="RefSeq" id="WP_037042288.1">
    <property type="nucleotide sequence ID" value="NZ_BAAAUZ010000015.1"/>
</dbReference>
<feature type="transmembrane region" description="Helical" evidence="2">
    <location>
        <begin position="157"/>
        <end position="180"/>
    </location>
</feature>
<protein>
    <recommendedName>
        <fullName evidence="5">Glycosyl transferase</fullName>
    </recommendedName>
</protein>
<evidence type="ECO:0000256" key="1">
    <source>
        <dbReference type="SAM" id="MobiDB-lite"/>
    </source>
</evidence>
<feature type="transmembrane region" description="Helical" evidence="2">
    <location>
        <begin position="249"/>
        <end position="270"/>
    </location>
</feature>
<sequence length="594" mass="62988">MHLASAGARHAAPRTQWTAPRRSSPWGLPALALVYLACSLGLYHRVLGDLTASTVGWASSDSHQFTWWLEWFVHAVSTGANPLYTIYQHYPYGVNGMWNVPVPVLAALLAPVTATAGPVVAFNVGMILGPVASGVAFVAATRRLVPSLIARGVAGGLYAFSPFVVAHASVGHLNLVWALFPPLLIWFIDKALLRHDATPYRTGAAFGLGLALQTGLYTQTLAVGAVALLVAALVLALRHPALARPRVPTLARSTLSCLVVYFVLCAYPLYLLLGGPGRPQERIRPPDATTADAANLLVPSSLTAIRIDPADYAGRLALHPGEQGGYIGPALLLLVAAALIVGRRREAARSAGLVAAILVILSFGLHLVVLGDVRLPVMPWRLLLDVPLLGEVEPVRFQIFIAACLALIVALWVEDLADRPRPATWWAAVGLTVLTVASWLPATDAVRTVHTPVPTFFTHSAARTLGPGAVVETVPRATGAWEGGAGPLLWQAESGMAYRTTGGYFIGSEPGVPLLLQGQVNAYQAGVDAIVERGADPGSPDTARQDLVRLGVSAIVVAPQEGRSMDPRVLEWTRVVSGDPGRQVDDVAVFRLAR</sequence>
<reference evidence="3" key="2">
    <citation type="submission" date="2023-01" db="EMBL/GenBank/DDBJ databases">
        <authorList>
            <person name="Sun Q."/>
            <person name="Evtushenko L."/>
        </authorList>
    </citation>
    <scope>NUCLEOTIDE SEQUENCE</scope>
    <source>
        <strain evidence="3">VKM Ac-1069</strain>
    </source>
</reference>
<organism evidence="3 4">
    <name type="scientific">Pseudonocardia halophobica</name>
    <dbReference type="NCBI Taxonomy" id="29401"/>
    <lineage>
        <taxon>Bacteria</taxon>
        <taxon>Bacillati</taxon>
        <taxon>Actinomycetota</taxon>
        <taxon>Actinomycetes</taxon>
        <taxon>Pseudonocardiales</taxon>
        <taxon>Pseudonocardiaceae</taxon>
        <taxon>Pseudonocardia</taxon>
    </lineage>
</organism>
<dbReference type="EMBL" id="BSFQ01000001">
    <property type="protein sequence ID" value="GLL08911.1"/>
    <property type="molecule type" value="Genomic_DNA"/>
</dbReference>
<feature type="transmembrane region" description="Helical" evidence="2">
    <location>
        <begin position="120"/>
        <end position="145"/>
    </location>
</feature>
<keyword evidence="2" id="KW-0812">Transmembrane</keyword>